<keyword evidence="1" id="KW-0812">Transmembrane</keyword>
<protein>
    <submittedName>
        <fullName evidence="2">Gx transporter family protein</fullName>
    </submittedName>
</protein>
<dbReference type="InterPro" id="IPR010898">
    <property type="entry name" value="Hpre_diP_synth_I"/>
</dbReference>
<organism evidence="2 3">
    <name type="scientific">Lachnospira hominis</name>
    <name type="common">ex Liu et al. 2021</name>
    <dbReference type="NCBI Taxonomy" id="2763051"/>
    <lineage>
        <taxon>Bacteria</taxon>
        <taxon>Bacillati</taxon>
        <taxon>Bacillota</taxon>
        <taxon>Clostridia</taxon>
        <taxon>Lachnospirales</taxon>
        <taxon>Lachnospiraceae</taxon>
        <taxon>Lachnospira</taxon>
    </lineage>
</organism>
<accession>A0ABR7FXD2</accession>
<feature type="transmembrane region" description="Helical" evidence="1">
    <location>
        <begin position="134"/>
        <end position="160"/>
    </location>
</feature>
<evidence type="ECO:0000256" key="1">
    <source>
        <dbReference type="SAM" id="Phobius"/>
    </source>
</evidence>
<name>A0ABR7FXD2_9FIRM</name>
<keyword evidence="1" id="KW-1133">Transmembrane helix</keyword>
<gene>
    <name evidence="2" type="ORF">H8S01_02640</name>
</gene>
<comment type="caution">
    <text evidence="2">The sequence shown here is derived from an EMBL/GenBank/DDBJ whole genome shotgun (WGS) entry which is preliminary data.</text>
</comment>
<dbReference type="Pfam" id="PF07456">
    <property type="entry name" value="Hpre_diP_synt_I"/>
    <property type="match status" value="1"/>
</dbReference>
<dbReference type="Proteomes" id="UP000628463">
    <property type="component" value="Unassembled WGS sequence"/>
</dbReference>
<feature type="transmembrane region" description="Helical" evidence="1">
    <location>
        <begin position="107"/>
        <end position="128"/>
    </location>
</feature>
<evidence type="ECO:0000313" key="2">
    <source>
        <dbReference type="EMBL" id="MBC5679858.1"/>
    </source>
</evidence>
<dbReference type="Gene3D" id="1.10.1760.20">
    <property type="match status" value="1"/>
</dbReference>
<sequence>MKNSTRTQKLALCGVLTALAMIFGYIESVISVPLPVPGIKVGLPNIAIITILYVVGIKEAVAVNLIRITLTAVLFGNLNSFLFSMSGAVLSMIIMIILKKIQFFSSVGVSVAGGVLHNIGQIIAAVFIMGSGAIVYYLPVLMITGTVTGAVIGIVSAMVVKRTERAYGQK</sequence>
<dbReference type="RefSeq" id="WP_021865154.1">
    <property type="nucleotide sequence ID" value="NZ_JACOPD010000002.1"/>
</dbReference>
<reference evidence="2 3" key="1">
    <citation type="submission" date="2020-08" db="EMBL/GenBank/DDBJ databases">
        <title>Genome public.</title>
        <authorList>
            <person name="Liu C."/>
            <person name="Sun Q."/>
        </authorList>
    </citation>
    <scope>NUCLEOTIDE SEQUENCE [LARGE SCALE GENOMIC DNA]</scope>
    <source>
        <strain evidence="2 3">NSJ-43</strain>
    </source>
</reference>
<evidence type="ECO:0000313" key="3">
    <source>
        <dbReference type="Proteomes" id="UP000628463"/>
    </source>
</evidence>
<keyword evidence="3" id="KW-1185">Reference proteome</keyword>
<dbReference type="EMBL" id="JACOPD010000002">
    <property type="protein sequence ID" value="MBC5679858.1"/>
    <property type="molecule type" value="Genomic_DNA"/>
</dbReference>
<proteinExistence type="predicted"/>
<feature type="transmembrane region" description="Helical" evidence="1">
    <location>
        <begin position="80"/>
        <end position="98"/>
    </location>
</feature>
<dbReference type="InterPro" id="IPR014535">
    <property type="entry name" value="Hpre_diP_synt_I"/>
</dbReference>
<keyword evidence="1" id="KW-0472">Membrane</keyword>
<dbReference type="PIRSF" id="PIRSF027391">
    <property type="entry name" value="Hpre_diP_synt_I"/>
    <property type="match status" value="1"/>
</dbReference>